<keyword evidence="10" id="KW-0809">Transit peptide</keyword>
<dbReference type="GO" id="GO:0010929">
    <property type="term" value="P:positive regulation of auxin mediated signaling pathway"/>
    <property type="evidence" value="ECO:0007669"/>
    <property type="project" value="EnsemblPlants"/>
</dbReference>
<dbReference type="Pfam" id="PF22527">
    <property type="entry name" value="DEXQc_Suv3"/>
    <property type="match status" value="1"/>
</dbReference>
<comment type="cofactor">
    <cofactor evidence="2">
        <name>Mg(2+)</name>
        <dbReference type="ChEBI" id="CHEBI:18420"/>
    </cofactor>
</comment>
<dbReference type="STRING" id="436017.A4RTG1"/>
<reference evidence="16 17" key="1">
    <citation type="journal article" date="2007" name="Proc. Natl. Acad. Sci. U.S.A.">
        <title>The tiny eukaryote Ostreococcus provides genomic insights into the paradox of plankton speciation.</title>
        <authorList>
            <person name="Palenik B."/>
            <person name="Grimwood J."/>
            <person name="Aerts A."/>
            <person name="Rouze P."/>
            <person name="Salamov A."/>
            <person name="Putnam N."/>
            <person name="Dupont C."/>
            <person name="Jorgensen R."/>
            <person name="Derelle E."/>
            <person name="Rombauts S."/>
            <person name="Zhou K."/>
            <person name="Otillar R."/>
            <person name="Merchant S.S."/>
            <person name="Podell S."/>
            <person name="Gaasterland T."/>
            <person name="Napoli C."/>
            <person name="Gendler K."/>
            <person name="Manuell A."/>
            <person name="Tai V."/>
            <person name="Vallon O."/>
            <person name="Piganeau G."/>
            <person name="Jancek S."/>
            <person name="Heijde M."/>
            <person name="Jabbari K."/>
            <person name="Bowler C."/>
            <person name="Lohr M."/>
            <person name="Robbens S."/>
            <person name="Werner G."/>
            <person name="Dubchak I."/>
            <person name="Pazour G.J."/>
            <person name="Ren Q."/>
            <person name="Paulsen I."/>
            <person name="Delwiche C."/>
            <person name="Schmutz J."/>
            <person name="Rokhsar D."/>
            <person name="Van de Peer Y."/>
            <person name="Moreau H."/>
            <person name="Grigoriev I.V."/>
        </authorList>
    </citation>
    <scope>NUCLEOTIDE SEQUENCE [LARGE SCALE GENOMIC DNA]</scope>
    <source>
        <strain evidence="16 17">CCE9901</strain>
    </source>
</reference>
<keyword evidence="11" id="KW-0496">Mitochondrion</keyword>
<dbReference type="InterPro" id="IPR041082">
    <property type="entry name" value="Suv3_C_1"/>
</dbReference>
<dbReference type="HOGENOM" id="CLU_010647_2_0_1"/>
<comment type="cofactor">
    <cofactor evidence="1">
        <name>Mn(2+)</name>
        <dbReference type="ChEBI" id="CHEBI:29035"/>
    </cofactor>
</comment>
<dbReference type="GO" id="GO:0042645">
    <property type="term" value="C:mitochondrial nucleoid"/>
    <property type="evidence" value="ECO:0007669"/>
    <property type="project" value="UniProtKB-SubCell"/>
</dbReference>
<name>A4RTG1_OSTLU</name>
<dbReference type="InterPro" id="IPR027417">
    <property type="entry name" value="P-loop_NTPase"/>
</dbReference>
<dbReference type="Pfam" id="PF12513">
    <property type="entry name" value="SUV3_C"/>
    <property type="match status" value="1"/>
</dbReference>
<evidence type="ECO:0000313" key="17">
    <source>
        <dbReference type="Proteomes" id="UP000001568"/>
    </source>
</evidence>
<dbReference type="Gene3D" id="1.20.272.40">
    <property type="match status" value="1"/>
</dbReference>
<dbReference type="Pfam" id="PF00271">
    <property type="entry name" value="Helicase_C"/>
    <property type="match status" value="1"/>
</dbReference>
<keyword evidence="6" id="KW-0547">Nucleotide-binding</keyword>
<evidence type="ECO:0000256" key="3">
    <source>
        <dbReference type="ARBA" id="ARBA00004436"/>
    </source>
</evidence>
<comment type="subcellular location">
    <subcellularLocation>
        <location evidence="3">Mitochondrion matrix</location>
        <location evidence="3">Mitochondrion nucleoid</location>
    </subcellularLocation>
</comment>
<dbReference type="GeneID" id="5000082"/>
<keyword evidence="17" id="KW-1185">Reference proteome</keyword>
<dbReference type="EC" id="3.6.4.13" evidence="5"/>
<dbReference type="OMA" id="QPANWYT"/>
<evidence type="ECO:0000256" key="1">
    <source>
        <dbReference type="ARBA" id="ARBA00001936"/>
    </source>
</evidence>
<dbReference type="InterPro" id="IPR050699">
    <property type="entry name" value="RNA-DNA_Helicase"/>
</dbReference>
<comment type="subunit">
    <text evidence="4">Homodimer; in free form. Component of the mitochondrial degradosome (mtEXO) complex which is a heteropentamer containing 2 copies of SUPV3L1 and 3 copies of PNPT1.</text>
</comment>
<dbReference type="PANTHER" id="PTHR12131:SF1">
    <property type="entry name" value="ATP-DEPENDENT RNA HELICASE SUPV3L1, MITOCHONDRIAL-RELATED"/>
    <property type="match status" value="1"/>
</dbReference>
<dbReference type="PROSITE" id="PS51192">
    <property type="entry name" value="HELICASE_ATP_BIND_1"/>
    <property type="match status" value="1"/>
</dbReference>
<dbReference type="GO" id="GO:0003724">
    <property type="term" value="F:RNA helicase activity"/>
    <property type="evidence" value="ECO:0007669"/>
    <property type="project" value="UniProtKB-EC"/>
</dbReference>
<evidence type="ECO:0000256" key="4">
    <source>
        <dbReference type="ARBA" id="ARBA00011661"/>
    </source>
</evidence>
<keyword evidence="8" id="KW-0347">Helicase</keyword>
<dbReference type="InterPro" id="IPR055206">
    <property type="entry name" value="DEXQc_SUV3"/>
</dbReference>
<organism evidence="16 17">
    <name type="scientific">Ostreococcus lucimarinus (strain CCE9901)</name>
    <dbReference type="NCBI Taxonomy" id="436017"/>
    <lineage>
        <taxon>Eukaryota</taxon>
        <taxon>Viridiplantae</taxon>
        <taxon>Chlorophyta</taxon>
        <taxon>Mamiellophyceae</taxon>
        <taxon>Mamiellales</taxon>
        <taxon>Bathycoccaceae</taxon>
        <taxon>Ostreococcus</taxon>
    </lineage>
</organism>
<accession>A4RTG1</accession>
<evidence type="ECO:0000256" key="10">
    <source>
        <dbReference type="ARBA" id="ARBA00022946"/>
    </source>
</evidence>
<keyword evidence="12" id="KW-1135">Mitochondrion nucleoid</keyword>
<dbReference type="SUPFAM" id="SSF52540">
    <property type="entry name" value="P-loop containing nucleoside triphosphate hydrolases"/>
    <property type="match status" value="1"/>
</dbReference>
<dbReference type="GO" id="GO:0045025">
    <property type="term" value="C:mitochondrial degradosome"/>
    <property type="evidence" value="ECO:0007669"/>
    <property type="project" value="TreeGrafter"/>
</dbReference>
<sequence>MTPEIQRLLDMRDPAAAYPLARSMRREITLHVGPTNSGKTYAAMQRLKRAGSGVYCAPLRLLAWEISENMNREGVPCTLVTGQERRVAPNASHDSCTVEMSDLSKVMDCAVIDEIQLLSDPLRGYAYTRALLGLPALELHLCGDPRVVPLVRRIVKSTGDLLVVKEYDRLSPLEVSRDIVKSVKDVRKGDAFVAFSRSAVYDLKRELEQKSPHRACVIYGGLPPETRSRQAELFNKPDSGYDVLIASDAIGMGLNLNIKRVIFTTMSKFDGSEMRKLAGPETRQIAGRAGRYGLNYADMGIVTTTKKADYDLLAAALEGELEPLTQAGLAPSLEQVEEYCELRPEAGLVGALQALSDSAKLAPHFRMRDMEESIAVAKLLEKLPLTLADHFLFSIAPVDIRDSMVVNAMMKFARVFCTHGRAGVRLISLPPARTPTAPHELQKLESAHKCLDLYLWLARRLPNAFPEENLA</sequence>
<dbReference type="FunFam" id="3.40.50.300:FF:000269">
    <property type="entry name" value="ATP-dependent RNA helicase SUPV3L1, mitochondrial"/>
    <property type="match status" value="1"/>
</dbReference>
<evidence type="ECO:0000313" key="16">
    <source>
        <dbReference type="EMBL" id="ABO94371.1"/>
    </source>
</evidence>
<evidence type="ECO:0000256" key="2">
    <source>
        <dbReference type="ARBA" id="ARBA00001946"/>
    </source>
</evidence>
<evidence type="ECO:0000259" key="15">
    <source>
        <dbReference type="PROSITE" id="PS51194"/>
    </source>
</evidence>
<dbReference type="PANTHER" id="PTHR12131">
    <property type="entry name" value="ATP-DEPENDENT RNA AND DNA HELICASE"/>
    <property type="match status" value="1"/>
</dbReference>
<dbReference type="EMBL" id="CP000582">
    <property type="protein sequence ID" value="ABO94371.1"/>
    <property type="molecule type" value="Genomic_DNA"/>
</dbReference>
<dbReference type="GO" id="GO:1902584">
    <property type="term" value="P:positive regulation of response to water deprivation"/>
    <property type="evidence" value="ECO:0007669"/>
    <property type="project" value="EnsemblPlants"/>
</dbReference>
<gene>
    <name evidence="16" type="ORF">OSTLU_36409</name>
</gene>
<evidence type="ECO:0000256" key="8">
    <source>
        <dbReference type="ARBA" id="ARBA00022806"/>
    </source>
</evidence>
<dbReference type="Gene3D" id="1.20.58.1080">
    <property type="match status" value="1"/>
</dbReference>
<dbReference type="GO" id="GO:0009651">
    <property type="term" value="P:response to salt stress"/>
    <property type="evidence" value="ECO:0007669"/>
    <property type="project" value="EnsemblPlants"/>
</dbReference>
<dbReference type="InterPro" id="IPR001650">
    <property type="entry name" value="Helicase_C-like"/>
</dbReference>
<evidence type="ECO:0000256" key="11">
    <source>
        <dbReference type="ARBA" id="ARBA00023128"/>
    </source>
</evidence>
<evidence type="ECO:0000256" key="6">
    <source>
        <dbReference type="ARBA" id="ARBA00022741"/>
    </source>
</evidence>
<proteinExistence type="predicted"/>
<evidence type="ECO:0000259" key="14">
    <source>
        <dbReference type="PROSITE" id="PS51192"/>
    </source>
</evidence>
<feature type="non-terminal residue" evidence="16">
    <location>
        <position position="471"/>
    </location>
</feature>
<evidence type="ECO:0000256" key="12">
    <source>
        <dbReference type="ARBA" id="ARBA00023271"/>
    </source>
</evidence>
<dbReference type="GO" id="GO:0003678">
    <property type="term" value="F:DNA helicase activity"/>
    <property type="evidence" value="ECO:0007669"/>
    <property type="project" value="EnsemblPlants"/>
</dbReference>
<feature type="domain" description="Helicase ATP-binding" evidence="14">
    <location>
        <begin position="20"/>
        <end position="136"/>
    </location>
</feature>
<dbReference type="FunFam" id="3.40.50.300:FF:000957">
    <property type="entry name" value="ATP-dependent RNA helicase SUV3L, mitochondrial"/>
    <property type="match status" value="1"/>
</dbReference>
<dbReference type="InterPro" id="IPR014001">
    <property type="entry name" value="Helicase_ATP-bd"/>
</dbReference>
<feature type="domain" description="Helicase C-terminal" evidence="15">
    <location>
        <begin position="178"/>
        <end position="337"/>
    </location>
</feature>
<dbReference type="Gene3D" id="3.40.50.300">
    <property type="entry name" value="P-loop containing nucleotide triphosphate hydrolases"/>
    <property type="match status" value="2"/>
</dbReference>
<dbReference type="AlphaFoldDB" id="A4RTG1"/>
<dbReference type="PROSITE" id="PS51194">
    <property type="entry name" value="HELICASE_CTER"/>
    <property type="match status" value="1"/>
</dbReference>
<dbReference type="GO" id="GO:0016887">
    <property type="term" value="F:ATP hydrolysis activity"/>
    <property type="evidence" value="ECO:0007669"/>
    <property type="project" value="EnsemblPlants"/>
</dbReference>
<evidence type="ECO:0000256" key="5">
    <source>
        <dbReference type="ARBA" id="ARBA00012552"/>
    </source>
</evidence>
<dbReference type="Pfam" id="PF18147">
    <property type="entry name" value="Suv3_C_1"/>
    <property type="match status" value="1"/>
</dbReference>
<dbReference type="GO" id="GO:0005524">
    <property type="term" value="F:ATP binding"/>
    <property type="evidence" value="ECO:0007669"/>
    <property type="project" value="UniProtKB-KW"/>
</dbReference>
<dbReference type="GO" id="GO:0009939">
    <property type="term" value="P:positive regulation of gibberellic acid mediated signaling pathway"/>
    <property type="evidence" value="ECO:0007669"/>
    <property type="project" value="EnsemblPlants"/>
</dbReference>
<dbReference type="KEGG" id="olu:OSTLU_36409"/>
<dbReference type="GO" id="GO:0080038">
    <property type="term" value="P:positive regulation of cytokinin-activated signaling pathway"/>
    <property type="evidence" value="ECO:0007669"/>
    <property type="project" value="EnsemblPlants"/>
</dbReference>
<keyword evidence="9" id="KW-0067">ATP-binding</keyword>
<dbReference type="GO" id="GO:1901002">
    <property type="term" value="P:positive regulation of response to salt stress"/>
    <property type="evidence" value="ECO:0007669"/>
    <property type="project" value="EnsemblPlants"/>
</dbReference>
<dbReference type="CDD" id="cd17913">
    <property type="entry name" value="DEXQc_Suv3"/>
    <property type="match status" value="1"/>
</dbReference>
<evidence type="ECO:0000256" key="13">
    <source>
        <dbReference type="ARBA" id="ARBA00047984"/>
    </source>
</evidence>
<keyword evidence="7" id="KW-0378">Hydrolase</keyword>
<evidence type="ECO:0000256" key="9">
    <source>
        <dbReference type="ARBA" id="ARBA00022840"/>
    </source>
</evidence>
<comment type="catalytic activity">
    <reaction evidence="13">
        <text>ATP + H2O = ADP + phosphate + H(+)</text>
        <dbReference type="Rhea" id="RHEA:13065"/>
        <dbReference type="ChEBI" id="CHEBI:15377"/>
        <dbReference type="ChEBI" id="CHEBI:15378"/>
        <dbReference type="ChEBI" id="CHEBI:30616"/>
        <dbReference type="ChEBI" id="CHEBI:43474"/>
        <dbReference type="ChEBI" id="CHEBI:456216"/>
        <dbReference type="EC" id="3.6.4.13"/>
    </reaction>
</comment>
<dbReference type="CDD" id="cd18805">
    <property type="entry name" value="SF2_C_suv3"/>
    <property type="match status" value="1"/>
</dbReference>
<dbReference type="Gramene" id="ABO94371">
    <property type="protein sequence ID" value="ABO94371"/>
    <property type="gene ID" value="OSTLU_36409"/>
</dbReference>
<protein>
    <recommendedName>
        <fullName evidence="5">RNA helicase</fullName>
        <ecNumber evidence="5">3.6.4.13</ecNumber>
    </recommendedName>
</protein>
<dbReference type="GO" id="GO:0000965">
    <property type="term" value="P:mitochondrial RNA 3'-end processing"/>
    <property type="evidence" value="ECO:0007669"/>
    <property type="project" value="TreeGrafter"/>
</dbReference>
<dbReference type="RefSeq" id="XP_001416079.1">
    <property type="nucleotide sequence ID" value="XM_001416042.1"/>
</dbReference>
<dbReference type="Proteomes" id="UP000001568">
    <property type="component" value="Chromosome 2"/>
</dbReference>
<dbReference type="InterPro" id="IPR022192">
    <property type="entry name" value="SUV3_C"/>
</dbReference>
<dbReference type="SMART" id="SM00490">
    <property type="entry name" value="HELICc"/>
    <property type="match status" value="1"/>
</dbReference>
<evidence type="ECO:0000256" key="7">
    <source>
        <dbReference type="ARBA" id="ARBA00022801"/>
    </source>
</evidence>
<dbReference type="OrthoDB" id="6692397at2759"/>
<dbReference type="InterPro" id="IPR044774">
    <property type="entry name" value="Suv3_DEXQc"/>
</dbReference>
<dbReference type="eggNOG" id="KOG0953">
    <property type="taxonomic scope" value="Eukaryota"/>
</dbReference>